<dbReference type="PRINTS" id="PR00364">
    <property type="entry name" value="DISEASERSIST"/>
</dbReference>
<dbReference type="SUPFAM" id="SSF52540">
    <property type="entry name" value="P-loop containing nucleoside triphosphate hydrolases"/>
    <property type="match status" value="1"/>
</dbReference>
<evidence type="ECO:0000256" key="1">
    <source>
        <dbReference type="ARBA" id="ARBA00022741"/>
    </source>
</evidence>
<dbReference type="AlphaFoldDB" id="A0ABD3KFW9"/>
<keyword evidence="4" id="KW-0175">Coiled coil</keyword>
<sequence length="358" mass="41405">MEFASPLLELVKELWGLASRPLGYICNLKDNVDSLKSATEDLKAVRDDVKARVEREEEAARALRTKQVENWLGKVQEFGGRADEVLREAREHDQIKCLYRCLPPNINQMLNEVRELQPKEEEFHVVTSPLPPPQVLKRPMENTVGLDISLTIVWKWLVDEKQVGVIGLYGTGGVGKTTLMKRINEELYRTNHGFDVVIWVVVSKQVNEDSIQNTIRKRLNIEDKCWEGWSRDERVDYLWEVLARKKFVWLIDDVWVRLDLSKIGVPCHNGSKVCKGLPLALITVGRTMAGKDDPAEWRHALTTLRNKPHKLLGMEWEVYRILKFSYDSLNDNTLQACFLYYCLFPEDYTILANVLIEL</sequence>
<evidence type="ECO:0000313" key="7">
    <source>
        <dbReference type="Proteomes" id="UP001634007"/>
    </source>
</evidence>
<evidence type="ECO:0000313" key="6">
    <source>
        <dbReference type="EMBL" id="KAL3737219.1"/>
    </source>
</evidence>
<keyword evidence="3" id="KW-0067">ATP-binding</keyword>
<evidence type="ECO:0000256" key="4">
    <source>
        <dbReference type="SAM" id="Coils"/>
    </source>
</evidence>
<dbReference type="PANTHER" id="PTHR33463">
    <property type="entry name" value="NB-ARC DOMAIN-CONTAINING PROTEIN-RELATED"/>
    <property type="match status" value="1"/>
</dbReference>
<dbReference type="Pfam" id="PF00931">
    <property type="entry name" value="NB-ARC"/>
    <property type="match status" value="1"/>
</dbReference>
<feature type="domain" description="NB-ARC" evidence="5">
    <location>
        <begin position="152"/>
        <end position="274"/>
    </location>
</feature>
<accession>A0ABD3KFW9</accession>
<evidence type="ECO:0000259" key="5">
    <source>
        <dbReference type="Pfam" id="PF00931"/>
    </source>
</evidence>
<dbReference type="InterPro" id="IPR027417">
    <property type="entry name" value="P-loop_NTPase"/>
</dbReference>
<reference evidence="6 7" key="1">
    <citation type="submission" date="2024-11" db="EMBL/GenBank/DDBJ databases">
        <title>Chromosome-level genome assembly of Eucalyptus globulus Labill. provides insights into its genome evolution.</title>
        <authorList>
            <person name="Li X."/>
        </authorList>
    </citation>
    <scope>NUCLEOTIDE SEQUENCE [LARGE SCALE GENOMIC DNA]</scope>
    <source>
        <strain evidence="6">CL2024</strain>
        <tissue evidence="6">Fresh tender leaves</tissue>
    </source>
</reference>
<proteinExistence type="predicted"/>
<keyword evidence="7" id="KW-1185">Reference proteome</keyword>
<gene>
    <name evidence="6" type="ORF">ACJRO7_026049</name>
</gene>
<dbReference type="FunFam" id="3.40.50.300:FF:001091">
    <property type="entry name" value="Probable disease resistance protein At1g61300"/>
    <property type="match status" value="1"/>
</dbReference>
<dbReference type="InterPro" id="IPR050905">
    <property type="entry name" value="Plant_NBS-LRR"/>
</dbReference>
<dbReference type="Gene3D" id="3.40.50.300">
    <property type="entry name" value="P-loop containing nucleotide triphosphate hydrolases"/>
    <property type="match status" value="1"/>
</dbReference>
<feature type="coiled-coil region" evidence="4">
    <location>
        <begin position="39"/>
        <end position="66"/>
    </location>
</feature>
<keyword evidence="2" id="KW-0611">Plant defense</keyword>
<name>A0ABD3KFW9_EUCGL</name>
<dbReference type="EMBL" id="JBJKBG010000006">
    <property type="protein sequence ID" value="KAL3737219.1"/>
    <property type="molecule type" value="Genomic_DNA"/>
</dbReference>
<organism evidence="6 7">
    <name type="scientific">Eucalyptus globulus</name>
    <name type="common">Tasmanian blue gum</name>
    <dbReference type="NCBI Taxonomy" id="34317"/>
    <lineage>
        <taxon>Eukaryota</taxon>
        <taxon>Viridiplantae</taxon>
        <taxon>Streptophyta</taxon>
        <taxon>Embryophyta</taxon>
        <taxon>Tracheophyta</taxon>
        <taxon>Spermatophyta</taxon>
        <taxon>Magnoliopsida</taxon>
        <taxon>eudicotyledons</taxon>
        <taxon>Gunneridae</taxon>
        <taxon>Pentapetalae</taxon>
        <taxon>rosids</taxon>
        <taxon>malvids</taxon>
        <taxon>Myrtales</taxon>
        <taxon>Myrtaceae</taxon>
        <taxon>Myrtoideae</taxon>
        <taxon>Eucalypteae</taxon>
        <taxon>Eucalyptus</taxon>
    </lineage>
</organism>
<evidence type="ECO:0000256" key="2">
    <source>
        <dbReference type="ARBA" id="ARBA00022821"/>
    </source>
</evidence>
<comment type="caution">
    <text evidence="6">The sequence shown here is derived from an EMBL/GenBank/DDBJ whole genome shotgun (WGS) entry which is preliminary data.</text>
</comment>
<dbReference type="Gene3D" id="1.10.8.430">
    <property type="entry name" value="Helical domain of apoptotic protease-activating factors"/>
    <property type="match status" value="1"/>
</dbReference>
<dbReference type="GO" id="GO:0006952">
    <property type="term" value="P:defense response"/>
    <property type="evidence" value="ECO:0007669"/>
    <property type="project" value="UniProtKB-KW"/>
</dbReference>
<dbReference type="PANTHER" id="PTHR33463:SF204">
    <property type="entry name" value="NB-ARC DOMAIN-CONTAINING PROTEIN"/>
    <property type="match status" value="1"/>
</dbReference>
<keyword evidence="1" id="KW-0547">Nucleotide-binding</keyword>
<dbReference type="InterPro" id="IPR042197">
    <property type="entry name" value="Apaf_helical"/>
</dbReference>
<evidence type="ECO:0000256" key="3">
    <source>
        <dbReference type="ARBA" id="ARBA00022840"/>
    </source>
</evidence>
<dbReference type="GO" id="GO:0005524">
    <property type="term" value="F:ATP binding"/>
    <property type="evidence" value="ECO:0007669"/>
    <property type="project" value="UniProtKB-KW"/>
</dbReference>
<protein>
    <recommendedName>
        <fullName evidence="5">NB-ARC domain-containing protein</fullName>
    </recommendedName>
</protein>
<dbReference type="InterPro" id="IPR002182">
    <property type="entry name" value="NB-ARC"/>
</dbReference>
<dbReference type="Proteomes" id="UP001634007">
    <property type="component" value="Unassembled WGS sequence"/>
</dbReference>